<sequence length="60" mass="6892">MGLAEESIYISIDEEVVFVFLKHHLTPHVKVLFRSINNFTYKEMAYIFLDSENGISSNGP</sequence>
<accession>A0A0A9SAH7</accession>
<dbReference type="EMBL" id="GBRH01250765">
    <property type="protein sequence ID" value="JAD47130.1"/>
    <property type="molecule type" value="Transcribed_RNA"/>
</dbReference>
<reference evidence="1" key="2">
    <citation type="journal article" date="2015" name="Data Brief">
        <title>Shoot transcriptome of the giant reed, Arundo donax.</title>
        <authorList>
            <person name="Barrero R.A."/>
            <person name="Guerrero F.D."/>
            <person name="Moolhuijzen P."/>
            <person name="Goolsby J.A."/>
            <person name="Tidwell J."/>
            <person name="Bellgard S.E."/>
            <person name="Bellgard M.I."/>
        </authorList>
    </citation>
    <scope>NUCLEOTIDE SEQUENCE</scope>
    <source>
        <tissue evidence="1">Shoot tissue taken approximately 20 cm above the soil surface</tissue>
    </source>
</reference>
<reference evidence="1" key="1">
    <citation type="submission" date="2014-09" db="EMBL/GenBank/DDBJ databases">
        <authorList>
            <person name="Magalhaes I.L.F."/>
            <person name="Oliveira U."/>
            <person name="Santos F.R."/>
            <person name="Vidigal T.H.D.A."/>
            <person name="Brescovit A.D."/>
            <person name="Santos A.J."/>
        </authorList>
    </citation>
    <scope>NUCLEOTIDE SEQUENCE</scope>
    <source>
        <tissue evidence="1">Shoot tissue taken approximately 20 cm above the soil surface</tissue>
    </source>
</reference>
<name>A0A0A9SAH7_ARUDO</name>
<evidence type="ECO:0000313" key="1">
    <source>
        <dbReference type="EMBL" id="JAD47130.1"/>
    </source>
</evidence>
<protein>
    <submittedName>
        <fullName evidence="1">Uncharacterized protein</fullName>
    </submittedName>
</protein>
<dbReference type="AlphaFoldDB" id="A0A0A9SAH7"/>
<proteinExistence type="predicted"/>
<organism evidence="1">
    <name type="scientific">Arundo donax</name>
    <name type="common">Giant reed</name>
    <name type="synonym">Donax arundinaceus</name>
    <dbReference type="NCBI Taxonomy" id="35708"/>
    <lineage>
        <taxon>Eukaryota</taxon>
        <taxon>Viridiplantae</taxon>
        <taxon>Streptophyta</taxon>
        <taxon>Embryophyta</taxon>
        <taxon>Tracheophyta</taxon>
        <taxon>Spermatophyta</taxon>
        <taxon>Magnoliopsida</taxon>
        <taxon>Liliopsida</taxon>
        <taxon>Poales</taxon>
        <taxon>Poaceae</taxon>
        <taxon>PACMAD clade</taxon>
        <taxon>Arundinoideae</taxon>
        <taxon>Arundineae</taxon>
        <taxon>Arundo</taxon>
    </lineage>
</organism>